<proteinExistence type="inferred from homology"/>
<dbReference type="SUPFAM" id="SSF53155">
    <property type="entry name" value="Methylated DNA-protein cysteine methyltransferase domain"/>
    <property type="match status" value="1"/>
</dbReference>
<dbReference type="GO" id="GO:0003908">
    <property type="term" value="F:methylated-DNA-[protein]-cysteine S-methyltransferase activity"/>
    <property type="evidence" value="ECO:0007669"/>
    <property type="project" value="UniProtKB-UniRule"/>
</dbReference>
<dbReference type="InterPro" id="IPR014048">
    <property type="entry name" value="MethylDNA_cys_MeTrfase_DNA-bd"/>
</dbReference>
<evidence type="ECO:0000259" key="10">
    <source>
        <dbReference type="Pfam" id="PF02870"/>
    </source>
</evidence>
<dbReference type="InterPro" id="IPR036388">
    <property type="entry name" value="WH-like_DNA-bd_sf"/>
</dbReference>
<dbReference type="InterPro" id="IPR001497">
    <property type="entry name" value="MethylDNA_cys_MeTrfase_AS"/>
</dbReference>
<comment type="subcellular location">
    <subcellularLocation>
        <location evidence="8">Cytoplasm</location>
    </subcellularLocation>
</comment>
<comment type="miscellaneous">
    <text evidence="8">This enzyme catalyzes only one turnover and therefore is not strictly catalytic. According to one definition, an enzyme is a biocatalyst that acts repeatedly and over many reaction cycles.</text>
</comment>
<evidence type="ECO:0000313" key="11">
    <source>
        <dbReference type="EMBL" id="PIE33556.1"/>
    </source>
</evidence>
<dbReference type="InterPro" id="IPR036631">
    <property type="entry name" value="MGMT_N_sf"/>
</dbReference>
<feature type="domain" description="Methylguanine DNA methyltransferase ribonuclease-like" evidence="10">
    <location>
        <begin position="1"/>
        <end position="70"/>
    </location>
</feature>
<dbReference type="PANTHER" id="PTHR10815">
    <property type="entry name" value="METHYLATED-DNA--PROTEIN-CYSTEINE METHYLTRANSFERASE"/>
    <property type="match status" value="1"/>
</dbReference>
<feature type="active site" description="Nucleophile; methyl group acceptor" evidence="8">
    <location>
        <position position="126"/>
    </location>
</feature>
<evidence type="ECO:0000256" key="8">
    <source>
        <dbReference type="HAMAP-Rule" id="MF_00772"/>
    </source>
</evidence>
<name>A0A2G6KCY5_9ACTN</name>
<dbReference type="NCBIfam" id="TIGR00589">
    <property type="entry name" value="ogt"/>
    <property type="match status" value="1"/>
</dbReference>
<dbReference type="InterPro" id="IPR008332">
    <property type="entry name" value="MethylG_MeTrfase_N"/>
</dbReference>
<evidence type="ECO:0000256" key="1">
    <source>
        <dbReference type="ARBA" id="ARBA00001286"/>
    </source>
</evidence>
<keyword evidence="3 8" id="KW-0489">Methyltransferase</keyword>
<comment type="function">
    <text evidence="8">Involved in the cellular defense against the biological effects of O6-methylguanine (O6-MeG) and O4-methylthymine (O4-MeT) in DNA. Repairs the methylated nucleobase in DNA by stoichiometrically transferring the methyl group to a cysteine residue in the enzyme. This is a suicide reaction: the enzyme is irreversibly inactivated.</text>
</comment>
<comment type="catalytic activity">
    <reaction evidence="7 8">
        <text>a 6-O-methyl-2'-deoxyguanosine in DNA + L-cysteinyl-[protein] = S-methyl-L-cysteinyl-[protein] + a 2'-deoxyguanosine in DNA</text>
        <dbReference type="Rhea" id="RHEA:24000"/>
        <dbReference type="Rhea" id="RHEA-COMP:10131"/>
        <dbReference type="Rhea" id="RHEA-COMP:10132"/>
        <dbReference type="Rhea" id="RHEA-COMP:11367"/>
        <dbReference type="Rhea" id="RHEA-COMP:11368"/>
        <dbReference type="ChEBI" id="CHEBI:29950"/>
        <dbReference type="ChEBI" id="CHEBI:82612"/>
        <dbReference type="ChEBI" id="CHEBI:85445"/>
        <dbReference type="ChEBI" id="CHEBI:85448"/>
        <dbReference type="EC" id="2.1.1.63"/>
    </reaction>
</comment>
<dbReference type="InterPro" id="IPR023546">
    <property type="entry name" value="MGMT"/>
</dbReference>
<evidence type="ECO:0000313" key="12">
    <source>
        <dbReference type="Proteomes" id="UP000230914"/>
    </source>
</evidence>
<keyword evidence="2 8" id="KW-0963">Cytoplasm</keyword>
<evidence type="ECO:0000256" key="2">
    <source>
        <dbReference type="ARBA" id="ARBA00022490"/>
    </source>
</evidence>
<evidence type="ECO:0000256" key="3">
    <source>
        <dbReference type="ARBA" id="ARBA00022603"/>
    </source>
</evidence>
<dbReference type="EMBL" id="PDSL01000029">
    <property type="protein sequence ID" value="PIE33556.1"/>
    <property type="molecule type" value="Genomic_DNA"/>
</dbReference>
<comment type="catalytic activity">
    <reaction evidence="1 8">
        <text>a 4-O-methyl-thymidine in DNA + L-cysteinyl-[protein] = a thymidine in DNA + S-methyl-L-cysteinyl-[protein]</text>
        <dbReference type="Rhea" id="RHEA:53428"/>
        <dbReference type="Rhea" id="RHEA-COMP:10131"/>
        <dbReference type="Rhea" id="RHEA-COMP:10132"/>
        <dbReference type="Rhea" id="RHEA-COMP:13555"/>
        <dbReference type="Rhea" id="RHEA-COMP:13556"/>
        <dbReference type="ChEBI" id="CHEBI:29950"/>
        <dbReference type="ChEBI" id="CHEBI:82612"/>
        <dbReference type="ChEBI" id="CHEBI:137386"/>
        <dbReference type="ChEBI" id="CHEBI:137387"/>
        <dbReference type="EC" id="2.1.1.63"/>
    </reaction>
</comment>
<reference evidence="11 12" key="1">
    <citation type="submission" date="2017-10" db="EMBL/GenBank/DDBJ databases">
        <title>Novel microbial diversity and functional potential in the marine mammal oral microbiome.</title>
        <authorList>
            <person name="Dudek N.K."/>
            <person name="Sun C.L."/>
            <person name="Burstein D."/>
            <person name="Kantor R.S."/>
            <person name="Aliaga Goltsman D.S."/>
            <person name="Bik E.M."/>
            <person name="Thomas B.C."/>
            <person name="Banfield J.F."/>
            <person name="Relman D.A."/>
        </authorList>
    </citation>
    <scope>NUCLEOTIDE SEQUENCE [LARGE SCALE GENOMIC DNA]</scope>
    <source>
        <strain evidence="11">DOLJORAL78_61_10</strain>
    </source>
</reference>
<evidence type="ECO:0000256" key="4">
    <source>
        <dbReference type="ARBA" id="ARBA00022679"/>
    </source>
</evidence>
<gene>
    <name evidence="11" type="ORF">CSA55_01900</name>
</gene>
<dbReference type="Pfam" id="PF01035">
    <property type="entry name" value="DNA_binding_1"/>
    <property type="match status" value="1"/>
</dbReference>
<dbReference type="GO" id="GO:0006307">
    <property type="term" value="P:DNA alkylation repair"/>
    <property type="evidence" value="ECO:0007669"/>
    <property type="project" value="UniProtKB-UniRule"/>
</dbReference>
<dbReference type="Proteomes" id="UP000230914">
    <property type="component" value="Unassembled WGS sequence"/>
</dbReference>
<evidence type="ECO:0000256" key="7">
    <source>
        <dbReference type="ARBA" id="ARBA00049348"/>
    </source>
</evidence>
<dbReference type="Gene3D" id="1.10.10.10">
    <property type="entry name" value="Winged helix-like DNA-binding domain superfamily/Winged helix DNA-binding domain"/>
    <property type="match status" value="1"/>
</dbReference>
<feature type="domain" description="Methylated-DNA-[protein]-cysteine S-methyltransferase DNA binding" evidence="9">
    <location>
        <begin position="75"/>
        <end position="154"/>
    </location>
</feature>
<dbReference type="GO" id="GO:0032259">
    <property type="term" value="P:methylation"/>
    <property type="evidence" value="ECO:0007669"/>
    <property type="project" value="UniProtKB-KW"/>
</dbReference>
<comment type="similarity">
    <text evidence="8">Belongs to the MGMT family.</text>
</comment>
<protein>
    <recommendedName>
        <fullName evidence="8">Methylated-DNA--protein-cysteine methyltransferase</fullName>
        <ecNumber evidence="8">2.1.1.63</ecNumber>
    </recommendedName>
    <alternativeName>
        <fullName evidence="8">6-O-methylguanine-DNA methyltransferase</fullName>
        <shortName evidence="8">MGMT</shortName>
    </alternativeName>
    <alternativeName>
        <fullName evidence="8">O-6-methylguanine-DNA-alkyltransferase</fullName>
    </alternativeName>
</protein>
<accession>A0A2G6KCY5</accession>
<dbReference type="EC" id="2.1.1.63" evidence="8"/>
<dbReference type="Gene3D" id="3.30.160.70">
    <property type="entry name" value="Methylated DNA-protein cysteine methyltransferase domain"/>
    <property type="match status" value="1"/>
</dbReference>
<keyword evidence="6 8" id="KW-0234">DNA repair</keyword>
<keyword evidence="5 8" id="KW-0227">DNA damage</keyword>
<dbReference type="PROSITE" id="PS00374">
    <property type="entry name" value="MGMT"/>
    <property type="match status" value="1"/>
</dbReference>
<dbReference type="InterPro" id="IPR036217">
    <property type="entry name" value="MethylDNA_cys_MeTrfase_DNAb"/>
</dbReference>
<dbReference type="AlphaFoldDB" id="A0A2G6KCY5"/>
<dbReference type="GO" id="GO:0005737">
    <property type="term" value="C:cytoplasm"/>
    <property type="evidence" value="ECO:0007669"/>
    <property type="project" value="UniProtKB-SubCell"/>
</dbReference>
<evidence type="ECO:0000256" key="5">
    <source>
        <dbReference type="ARBA" id="ARBA00022763"/>
    </source>
</evidence>
<dbReference type="HAMAP" id="MF_00772">
    <property type="entry name" value="OGT"/>
    <property type="match status" value="1"/>
</dbReference>
<organism evidence="11 12">
    <name type="scientific">Ilumatobacter coccineus</name>
    <dbReference type="NCBI Taxonomy" id="467094"/>
    <lineage>
        <taxon>Bacteria</taxon>
        <taxon>Bacillati</taxon>
        <taxon>Actinomycetota</taxon>
        <taxon>Acidimicrobiia</taxon>
        <taxon>Acidimicrobiales</taxon>
        <taxon>Ilumatobacteraceae</taxon>
        <taxon>Ilumatobacter</taxon>
    </lineage>
</organism>
<dbReference type="CDD" id="cd06445">
    <property type="entry name" value="ATase"/>
    <property type="match status" value="1"/>
</dbReference>
<evidence type="ECO:0000256" key="6">
    <source>
        <dbReference type="ARBA" id="ARBA00023204"/>
    </source>
</evidence>
<sequence>MYRRVMTSPIGPIEVVTSDGAVVAVHLGDHEDSDDGAEAEPGACSVLDRAITQLDEYFAGQRREFDLPLAMEGTEFQRSAWQVLTTIAYGETITYGEQATRLGNPQASRAVGTANGANPIPIIVPCHRVVGSDGHLTGYASGVEIKAWLIDHERSVVAAS</sequence>
<dbReference type="FunFam" id="1.10.10.10:FF:000337">
    <property type="entry name" value="Methylated-DNA--protein-cysteine methyltransferase"/>
    <property type="match status" value="1"/>
</dbReference>
<dbReference type="Pfam" id="PF02870">
    <property type="entry name" value="Methyltransf_1N"/>
    <property type="match status" value="1"/>
</dbReference>
<dbReference type="PANTHER" id="PTHR10815:SF5">
    <property type="entry name" value="METHYLATED-DNA--PROTEIN-CYSTEINE METHYLTRANSFERASE"/>
    <property type="match status" value="1"/>
</dbReference>
<evidence type="ECO:0000259" key="9">
    <source>
        <dbReference type="Pfam" id="PF01035"/>
    </source>
</evidence>
<comment type="caution">
    <text evidence="11">The sequence shown here is derived from an EMBL/GenBank/DDBJ whole genome shotgun (WGS) entry which is preliminary data.</text>
</comment>
<dbReference type="SUPFAM" id="SSF46767">
    <property type="entry name" value="Methylated DNA-protein cysteine methyltransferase, C-terminal domain"/>
    <property type="match status" value="1"/>
</dbReference>
<keyword evidence="4 8" id="KW-0808">Transferase</keyword>